<sequence length="187" mass="20111">MIPPMPSPPPEELARLRALYETRRDVTVAELAAECGLPASRLKRYASRYGWYRRRLPNGLRRRAGQGAGRHRGFLCTGFATCREREAMVGKLFAACEDQVAAAVDRLAAGGDDLVPEREARTLAVLARTIERLAAIDSKRAAAGGPDDRSLPKDYAGLRAELARRLAELEAEGAGGGVAGAADRGRA</sequence>
<dbReference type="Proteomes" id="UP000065734">
    <property type="component" value="Chromosome I"/>
</dbReference>
<accession>A0A0P0J949</accession>
<evidence type="ECO:0000313" key="1">
    <source>
        <dbReference type="EMBL" id="CUU42799.1"/>
    </source>
</evidence>
<keyword evidence="2" id="KW-1185">Reference proteome</keyword>
<reference evidence="2" key="1">
    <citation type="journal article" date="2016" name="Genome Announc.">
        <title>Revised genome sequence of the purple photosynthetic bacterium Blastochloris viridis.</title>
        <authorList>
            <person name="Liu L.N."/>
            <person name="Faulkner M."/>
            <person name="Liu X."/>
            <person name="Huang F."/>
            <person name="Darby A.C."/>
            <person name="Hall N."/>
        </authorList>
    </citation>
    <scope>NUCLEOTIDE SEQUENCE [LARGE SCALE GENOMIC DNA]</scope>
    <source>
        <strain evidence="2">ATCC 19567 / DSM 133 / F</strain>
    </source>
</reference>
<dbReference type="EMBL" id="LN907867">
    <property type="protein sequence ID" value="CUU42799.1"/>
    <property type="molecule type" value="Genomic_DNA"/>
</dbReference>
<dbReference type="KEGG" id="bvr:BVIR_2368"/>
<organism evidence="1 2">
    <name type="scientific">Blastochloris viridis</name>
    <name type="common">Rhodopseudomonas viridis</name>
    <dbReference type="NCBI Taxonomy" id="1079"/>
    <lineage>
        <taxon>Bacteria</taxon>
        <taxon>Pseudomonadati</taxon>
        <taxon>Pseudomonadota</taxon>
        <taxon>Alphaproteobacteria</taxon>
        <taxon>Hyphomicrobiales</taxon>
        <taxon>Blastochloridaceae</taxon>
        <taxon>Blastochloris</taxon>
    </lineage>
</organism>
<dbReference type="AlphaFoldDB" id="A0A0P0J949"/>
<evidence type="ECO:0000313" key="2">
    <source>
        <dbReference type="Proteomes" id="UP000065734"/>
    </source>
</evidence>
<gene>
    <name evidence="1" type="ORF">BVIRIDIS_18140</name>
</gene>
<dbReference type="STRING" id="1079.BVIR_2368"/>
<name>A0A0P0J949_BLAVI</name>
<protein>
    <submittedName>
        <fullName evidence="1">Uncharacterized protein</fullName>
    </submittedName>
</protein>
<proteinExistence type="predicted"/>